<dbReference type="InterPro" id="IPR001279">
    <property type="entry name" value="Metallo-B-lactamas"/>
</dbReference>
<dbReference type="CDD" id="cd07724">
    <property type="entry name" value="POD-like_MBL-fold"/>
    <property type="match status" value="1"/>
</dbReference>
<dbReference type="InterPro" id="IPR036866">
    <property type="entry name" value="RibonucZ/Hydroxyglut_hydro"/>
</dbReference>
<dbReference type="KEGG" id="sbh:SBI_01802"/>
<dbReference type="eggNOG" id="COG0607">
    <property type="taxonomic scope" value="Bacteria"/>
</dbReference>
<dbReference type="GO" id="GO:0006749">
    <property type="term" value="P:glutathione metabolic process"/>
    <property type="evidence" value="ECO:0007669"/>
    <property type="project" value="InterPro"/>
</dbReference>
<dbReference type="STRING" id="749414.SBI_01802"/>
<dbReference type="InterPro" id="IPR001763">
    <property type="entry name" value="Rhodanese-like_dom"/>
</dbReference>
<evidence type="ECO:0000259" key="3">
    <source>
        <dbReference type="PROSITE" id="PS50206"/>
    </source>
</evidence>
<gene>
    <name evidence="4" type="ordered locus">SBI_01802</name>
</gene>
<dbReference type="Pfam" id="PF00753">
    <property type="entry name" value="Lactamase_B"/>
    <property type="match status" value="1"/>
</dbReference>
<dbReference type="Proteomes" id="UP000000377">
    <property type="component" value="Chromosome"/>
</dbReference>
<dbReference type="SUPFAM" id="SSF56281">
    <property type="entry name" value="Metallo-hydrolase/oxidoreductase"/>
    <property type="match status" value="1"/>
</dbReference>
<feature type="domain" description="Rhodanese" evidence="3">
    <location>
        <begin position="474"/>
        <end position="563"/>
    </location>
</feature>
<dbReference type="SMART" id="SM00849">
    <property type="entry name" value="Lactamase_B"/>
    <property type="match status" value="1"/>
</dbReference>
<protein>
    <recommendedName>
        <fullName evidence="3">Rhodanese domain-containing protein</fullName>
    </recommendedName>
</protein>
<dbReference type="HOGENOM" id="CLU_030571_7_1_11"/>
<organism evidence="4 5">
    <name type="scientific">Streptomyces bingchenggensis (strain BCW-1)</name>
    <dbReference type="NCBI Taxonomy" id="749414"/>
    <lineage>
        <taxon>Bacteria</taxon>
        <taxon>Bacillati</taxon>
        <taxon>Actinomycetota</taxon>
        <taxon>Actinomycetes</taxon>
        <taxon>Kitasatosporales</taxon>
        <taxon>Streptomycetaceae</taxon>
        <taxon>Streptomyces</taxon>
    </lineage>
</organism>
<reference evidence="4 5" key="1">
    <citation type="journal article" date="2010" name="J. Bacteriol.">
        <title>Genome sequence of the milbemycin-producing bacterium Streptomyces bingchenggensis.</title>
        <authorList>
            <person name="Wang X.J."/>
            <person name="Yan Y.J."/>
            <person name="Zhang B."/>
            <person name="An J."/>
            <person name="Wang J.J."/>
            <person name="Tian J."/>
            <person name="Jiang L."/>
            <person name="Chen Y.H."/>
            <person name="Huang S.X."/>
            <person name="Yin M."/>
            <person name="Zhang J."/>
            <person name="Gao A.L."/>
            <person name="Liu C.X."/>
            <person name="Zhu Z.X."/>
            <person name="Xiang W.S."/>
        </authorList>
    </citation>
    <scope>NUCLEOTIDE SEQUENCE [LARGE SCALE GENOMIC DNA]</scope>
    <source>
        <strain evidence="4 5">BCW-1</strain>
    </source>
</reference>
<dbReference type="InterPro" id="IPR044528">
    <property type="entry name" value="POD-like_MBL-fold"/>
</dbReference>
<dbReference type="GO" id="GO:0050313">
    <property type="term" value="F:sulfur dioxygenase activity"/>
    <property type="evidence" value="ECO:0007669"/>
    <property type="project" value="InterPro"/>
</dbReference>
<dbReference type="AlphaFoldDB" id="D7CH88"/>
<dbReference type="GO" id="GO:0046872">
    <property type="term" value="F:metal ion binding"/>
    <property type="evidence" value="ECO:0007669"/>
    <property type="project" value="UniProtKB-KW"/>
</dbReference>
<name>D7CH88_STRBB</name>
<accession>D7CH88</accession>
<keyword evidence="5" id="KW-1185">Reference proteome</keyword>
<feature type="region of interest" description="Disordered" evidence="2">
    <location>
        <begin position="570"/>
        <end position="589"/>
    </location>
</feature>
<evidence type="ECO:0000256" key="1">
    <source>
        <dbReference type="ARBA" id="ARBA00022723"/>
    </source>
</evidence>
<evidence type="ECO:0000313" key="4">
    <source>
        <dbReference type="EMBL" id="ADI04923.1"/>
    </source>
</evidence>
<dbReference type="PATRIC" id="fig|749414.3.peg.1864"/>
<dbReference type="PANTHER" id="PTHR43084">
    <property type="entry name" value="PERSULFIDE DIOXYGENASE ETHE1"/>
    <property type="match status" value="1"/>
</dbReference>
<dbReference type="Gene3D" id="3.40.250.10">
    <property type="entry name" value="Rhodanese-like domain"/>
    <property type="match status" value="3"/>
</dbReference>
<dbReference type="GO" id="GO:0070813">
    <property type="term" value="P:hydrogen sulfide metabolic process"/>
    <property type="evidence" value="ECO:0007669"/>
    <property type="project" value="TreeGrafter"/>
</dbReference>
<feature type="domain" description="Rhodanese" evidence="3">
    <location>
        <begin position="263"/>
        <end position="354"/>
    </location>
</feature>
<dbReference type="eggNOG" id="COG0491">
    <property type="taxonomic scope" value="Bacteria"/>
</dbReference>
<dbReference type="InterPro" id="IPR036873">
    <property type="entry name" value="Rhodanese-like_dom_sf"/>
</dbReference>
<dbReference type="SUPFAM" id="SSF52821">
    <property type="entry name" value="Rhodanese/Cell cycle control phosphatase"/>
    <property type="match status" value="3"/>
</dbReference>
<dbReference type="PANTHER" id="PTHR43084:SF1">
    <property type="entry name" value="PERSULFIDE DIOXYGENASE ETHE1, MITOCHONDRIAL"/>
    <property type="match status" value="1"/>
</dbReference>
<evidence type="ECO:0000256" key="2">
    <source>
        <dbReference type="SAM" id="MobiDB-lite"/>
    </source>
</evidence>
<feature type="domain" description="Rhodanese" evidence="3">
    <location>
        <begin position="367"/>
        <end position="453"/>
    </location>
</feature>
<sequence length="589" mass="61034">MLVFFIDTVDVPGLGNRGYLAGGREVAVVVDPPRDIDRIIAMAARRGVRISHVVETHVHNDYVTGGLELARLTGAGYMVPAGARVAYERVPVGDGDTVDIGDGLALRALATPGHTPHHTAYVLEEAGRAVAVFTGGSLLIGTVGRPDLVEPRLTERLARAQHASVRRLAAELPDETAVLPTHGFGSFCSSGPAAGDATTIGEQRATNEAVTEDADTFVARLLSGLDDIPAYYAHMGPANAAGPAPVDLTPPARADADEIAARLAAGEWVVDLRNRVAFAEGHVGGTFNFAADGQLATYLAWLLPWGKPVTLLAESPEQLAAAQRELVRVGIDRPAAAATGPLAGWLRDGERPRSFPRATFAELATRAGDRGTVVDVRRESERAREHIAGSLHIPVHQLRDRLAEIPPGTVWVHCAGGMRAAIAASLLDAAGRSVVAVDDGFDAAREAGLPVVSAMCGSRPGRITVDQARIRTGTHGDAVLLDVREPEEWAAGHAPGAVLAPLSGLTAGAPLPQGVQDRALVVICRTGNRSRQAVELLVGRGIDAVDVTGGMGAWAEAGLPVVARPGDNSAVAGDGGAVADGPGDGGRTA</sequence>
<dbReference type="PROSITE" id="PS50206">
    <property type="entry name" value="RHODANESE_3"/>
    <property type="match status" value="3"/>
</dbReference>
<dbReference type="Pfam" id="PF00581">
    <property type="entry name" value="Rhodanese"/>
    <property type="match status" value="2"/>
</dbReference>
<feature type="compositionally biased region" description="Gly residues" evidence="2">
    <location>
        <begin position="573"/>
        <end position="589"/>
    </location>
</feature>
<keyword evidence="1" id="KW-0479">Metal-binding</keyword>
<proteinExistence type="predicted"/>
<dbReference type="CDD" id="cd00158">
    <property type="entry name" value="RHOD"/>
    <property type="match status" value="1"/>
</dbReference>
<dbReference type="Gene3D" id="3.60.15.10">
    <property type="entry name" value="Ribonuclease Z/Hydroxyacylglutathione hydrolase-like"/>
    <property type="match status" value="1"/>
</dbReference>
<dbReference type="InterPro" id="IPR051682">
    <property type="entry name" value="Mito_Persulfide_Diox"/>
</dbReference>
<evidence type="ECO:0000313" key="5">
    <source>
        <dbReference type="Proteomes" id="UP000000377"/>
    </source>
</evidence>
<dbReference type="EMBL" id="CP002047">
    <property type="protein sequence ID" value="ADI04923.1"/>
    <property type="molecule type" value="Genomic_DNA"/>
</dbReference>
<dbReference type="SMART" id="SM00450">
    <property type="entry name" value="RHOD"/>
    <property type="match status" value="2"/>
</dbReference>